<reference evidence="1 2" key="1">
    <citation type="submission" date="2024-06" db="EMBL/GenBank/DDBJ databases">
        <authorList>
            <person name="Li F."/>
        </authorList>
    </citation>
    <scope>NUCLEOTIDE SEQUENCE [LARGE SCALE GENOMIC DNA]</scope>
    <source>
        <strain evidence="1 2">GXAS 311</strain>
    </source>
</reference>
<dbReference type="EMBL" id="JBEVCJ010000006">
    <property type="protein sequence ID" value="MET1254934.1"/>
    <property type="molecule type" value="Genomic_DNA"/>
</dbReference>
<dbReference type="InterPro" id="IPR032871">
    <property type="entry name" value="AHH_dom_containing"/>
</dbReference>
<dbReference type="Pfam" id="PF14412">
    <property type="entry name" value="AHH"/>
    <property type="match status" value="1"/>
</dbReference>
<proteinExistence type="predicted"/>
<protein>
    <submittedName>
        <fullName evidence="1">AHH domain-containing protein</fullName>
    </submittedName>
</protein>
<accession>A0ABV2BSM9</accession>
<evidence type="ECO:0000313" key="2">
    <source>
        <dbReference type="Proteomes" id="UP001548189"/>
    </source>
</evidence>
<gene>
    <name evidence="1" type="ORF">ABVT43_07345</name>
</gene>
<organism evidence="1 2">
    <name type="scientific">Aliikangiella maris</name>
    <dbReference type="NCBI Taxonomy" id="3162458"/>
    <lineage>
        <taxon>Bacteria</taxon>
        <taxon>Pseudomonadati</taxon>
        <taxon>Pseudomonadota</taxon>
        <taxon>Gammaproteobacteria</taxon>
        <taxon>Oceanospirillales</taxon>
        <taxon>Pleioneaceae</taxon>
        <taxon>Aliikangiella</taxon>
    </lineage>
</organism>
<keyword evidence="2" id="KW-1185">Reference proteome</keyword>
<name>A0ABV2BSM9_9GAMM</name>
<comment type="caution">
    <text evidence="1">The sequence shown here is derived from an EMBL/GenBank/DDBJ whole genome shotgun (WGS) entry which is preliminary data.</text>
</comment>
<sequence>MSSEMIVYLERYAEDASPVALNDALRAIFLFQEPGKWRKADEQKAKKKKKTEADENGVHIASNSELAANLSKTGRGKQYLQNFSDYIKGDGSRNKIYKEVSENASVLWGDKPHMMAFFKNYCLLGQFECNFNVKAKLDRKYNGTSKIVVSGTSKPYKWEGHHLIPGEAFYTKDSNGAFTEEQLKILRTCEYDINNGHNLIALPTNYMDMFQPVHNLIQHPSNHSNYTKRVVDEMEKVADNLNKAIKSAEEDHPDIKVEIAEKLTALEDDLWDLLIRLGKAVVTSKVAKIRLRLSREDAKLVKFKASSADTEYQFGALA</sequence>
<dbReference type="Proteomes" id="UP001548189">
    <property type="component" value="Unassembled WGS sequence"/>
</dbReference>
<evidence type="ECO:0000313" key="1">
    <source>
        <dbReference type="EMBL" id="MET1254934.1"/>
    </source>
</evidence>